<gene>
    <name evidence="2" type="ORF">SAMN05660429_02297</name>
</gene>
<dbReference type="STRING" id="349064.SAMN05660429_02297"/>
<name>A0A1I0G1R3_THASX</name>
<keyword evidence="1" id="KW-0812">Transmembrane</keyword>
<sequence length="179" mass="19368">MNSRGFTLVELIVVIVIVGIIALFALPKFFNLSTDAKTEIVREMAVAMKESADLVYDKAVIKGIENEPPASTNPPTVDVGTGGSYGVRLAYGYPSSQPGYAHNWALLLDFDRQDWDVKLLGKPQGVGTIIFYDKGLKLDFDKFTGISGQAPTSDMQCLAFYIAPNKKGGLPATGYIPCL</sequence>
<dbReference type="SUPFAM" id="SSF54523">
    <property type="entry name" value="Pili subunits"/>
    <property type="match status" value="1"/>
</dbReference>
<evidence type="ECO:0000313" key="3">
    <source>
        <dbReference type="Proteomes" id="UP000199308"/>
    </source>
</evidence>
<feature type="transmembrane region" description="Helical" evidence="1">
    <location>
        <begin position="6"/>
        <end position="26"/>
    </location>
</feature>
<dbReference type="Proteomes" id="UP000199308">
    <property type="component" value="Unassembled WGS sequence"/>
</dbReference>
<dbReference type="EMBL" id="FOHK01000010">
    <property type="protein sequence ID" value="SET63912.1"/>
    <property type="molecule type" value="Genomic_DNA"/>
</dbReference>
<evidence type="ECO:0000313" key="2">
    <source>
        <dbReference type="EMBL" id="SET63912.1"/>
    </source>
</evidence>
<keyword evidence="3" id="KW-1185">Reference proteome</keyword>
<dbReference type="NCBIfam" id="TIGR02532">
    <property type="entry name" value="IV_pilin_GFxxxE"/>
    <property type="match status" value="1"/>
</dbReference>
<dbReference type="InterPro" id="IPR012902">
    <property type="entry name" value="N_methyl_site"/>
</dbReference>
<dbReference type="PROSITE" id="PS00409">
    <property type="entry name" value="PROKAR_NTER_METHYL"/>
    <property type="match status" value="1"/>
</dbReference>
<evidence type="ECO:0000256" key="1">
    <source>
        <dbReference type="SAM" id="Phobius"/>
    </source>
</evidence>
<protein>
    <submittedName>
        <fullName evidence="2">N-terminal methylation site-containing protein</fullName>
    </submittedName>
</protein>
<dbReference type="AlphaFoldDB" id="A0A1I0G1R3"/>
<organism evidence="2 3">
    <name type="scientific">Thalassotalea agarivorans</name>
    <name type="common">Thalassomonas agarivorans</name>
    <dbReference type="NCBI Taxonomy" id="349064"/>
    <lineage>
        <taxon>Bacteria</taxon>
        <taxon>Pseudomonadati</taxon>
        <taxon>Pseudomonadota</taxon>
        <taxon>Gammaproteobacteria</taxon>
        <taxon>Alteromonadales</taxon>
        <taxon>Colwelliaceae</taxon>
        <taxon>Thalassotalea</taxon>
    </lineage>
</organism>
<proteinExistence type="predicted"/>
<keyword evidence="1" id="KW-1133">Transmembrane helix</keyword>
<dbReference type="RefSeq" id="WP_093330472.1">
    <property type="nucleotide sequence ID" value="NZ_AP027363.1"/>
</dbReference>
<dbReference type="OrthoDB" id="5902365at2"/>
<accession>A0A1I0G1R3</accession>
<dbReference type="Pfam" id="PF07963">
    <property type="entry name" value="N_methyl"/>
    <property type="match status" value="1"/>
</dbReference>
<reference evidence="2 3" key="1">
    <citation type="submission" date="2016-10" db="EMBL/GenBank/DDBJ databases">
        <authorList>
            <person name="de Groot N.N."/>
        </authorList>
    </citation>
    <scope>NUCLEOTIDE SEQUENCE [LARGE SCALE GENOMIC DNA]</scope>
    <source>
        <strain evidence="2 3">DSM 19706</strain>
    </source>
</reference>
<dbReference type="InterPro" id="IPR045584">
    <property type="entry name" value="Pilin-like"/>
</dbReference>
<keyword evidence="1" id="KW-0472">Membrane</keyword>
<dbReference type="Gene3D" id="3.30.700.10">
    <property type="entry name" value="Glycoprotein, Type 4 Pilin"/>
    <property type="match status" value="1"/>
</dbReference>